<sequence length="201" mass="24723">MENITWKNIYESAEKQNTKINEKRTKKSFRFFFGWHYRNKYKNDDSEFQKFFKNIEKFGKMYYHYYDIEHGNCQSTQSDKTIIAIKSFMRRDISLKTDNVLALVEEFKKRLAFENYCAKVLREYSINYLSQLVRSQIHIKKSHKNIILDKERKTEIVKNVIKYTNNELLKIKNRKDKYPREDPNDENINYNNWEKYFEDLK</sequence>
<protein>
    <submittedName>
        <fullName evidence="1">Uncharacterized protein</fullName>
    </submittedName>
</protein>
<organism evidence="1">
    <name type="scientific">Candidatus Paraimprobicoccus trichonymphae</name>
    <dbReference type="NCBI Taxonomy" id="3033793"/>
    <lineage>
        <taxon>Bacteria</taxon>
        <taxon>Bacillati</taxon>
        <taxon>Bacillota</taxon>
        <taxon>Clostridia</taxon>
        <taxon>Candidatus Paraimprobicoccus</taxon>
    </lineage>
</organism>
<reference evidence="1" key="1">
    <citation type="journal article" date="2023" name="ISME J.">
        <title>Emergence of putative energy parasites within Clostridia revealed by genome analysis of a novel endosymbiotic clade.</title>
        <authorList>
            <person name="Takahashi K."/>
            <person name="Kuwahara H."/>
            <person name="Horikawa Y."/>
            <person name="Izawa K."/>
            <person name="Kato D."/>
            <person name="Inagaki T."/>
            <person name="Yuki M."/>
            <person name="Ohkuma M."/>
            <person name="Hongoh Y."/>
        </authorList>
    </citation>
    <scope>NUCLEOTIDE SEQUENCE</scope>
    <source>
        <strain evidence="1">RsTa-C01</strain>
    </source>
</reference>
<dbReference type="AlphaFoldDB" id="A0AA48HWG6"/>
<evidence type="ECO:0000313" key="1">
    <source>
        <dbReference type="EMBL" id="BED92658.1"/>
    </source>
</evidence>
<dbReference type="Proteomes" id="UP001335720">
    <property type="component" value="Chromosome"/>
</dbReference>
<dbReference type="EMBL" id="AP027925">
    <property type="protein sequence ID" value="BED92658.1"/>
    <property type="molecule type" value="Genomic_DNA"/>
</dbReference>
<name>A0AA48HWG6_9FIRM</name>
<dbReference type="KEGG" id="ptrh:RsTaC01_0492"/>
<proteinExistence type="predicted"/>
<gene>
    <name evidence="1" type="ORF">RsTaC01_0492</name>
</gene>
<accession>A0AA48HWG6</accession>